<sequence length="302" mass="33601">LFGSPPKPTRDVPPVRVIEKEGEYEISHGPSGVSRLLLVPGLLPPEEADWIFSKLLAELPWSQKTNYRQGEAYEEPRLTCWYGELPYTYSRSTMAANAQWPALLQRLREAVAKRSGCSFNSLLCNLYRDGRDSIGWHSDDEASLGRRPTIASLSLGDTRVFSLRKIPPPVRREQAGRGPAGHAHPLRVCLCLIQEEEADYTYVERIQVPLSHGTLLLMSGSTQDDWQRLRVLCPAPGGEGVPRPRSSHQPDLQEHPPRAGGPQSRNQAEIHAPAALNRQVQVPVHTSLGQSSHAQQVPQRSE</sequence>
<evidence type="ECO:0000313" key="4">
    <source>
        <dbReference type="EMBL" id="CAG01043.1"/>
    </source>
</evidence>
<dbReference type="SUPFAM" id="SSF51197">
    <property type="entry name" value="Clavaminate synthase-like"/>
    <property type="match status" value="1"/>
</dbReference>
<dbReference type="OrthoDB" id="545910at2759"/>
<dbReference type="Gene3D" id="2.60.120.590">
    <property type="entry name" value="Alpha-ketoglutarate-dependent dioxygenase AlkB-like"/>
    <property type="match status" value="1"/>
</dbReference>
<accession>Q4SE89</accession>
<dbReference type="PANTHER" id="PTHR31212:SF4">
    <property type="entry name" value="ALPHA-KETOGLUTARATE-DEPENDENT DIOXYGENASE ALKB HOMOLOG 3"/>
    <property type="match status" value="1"/>
</dbReference>
<proteinExistence type="predicted"/>
<dbReference type="InterPro" id="IPR032854">
    <property type="entry name" value="ALKBH3"/>
</dbReference>
<gene>
    <name evidence="4" type="ORF">GSTENG00019672001</name>
</gene>
<dbReference type="GO" id="GO:0005654">
    <property type="term" value="C:nucleoplasm"/>
    <property type="evidence" value="ECO:0007669"/>
    <property type="project" value="TreeGrafter"/>
</dbReference>
<dbReference type="GO" id="GO:0006307">
    <property type="term" value="P:DNA alkylation repair"/>
    <property type="evidence" value="ECO:0007669"/>
    <property type="project" value="InterPro"/>
</dbReference>
<dbReference type="EMBL" id="CAAE01014625">
    <property type="protein sequence ID" value="CAG01043.1"/>
    <property type="molecule type" value="Genomic_DNA"/>
</dbReference>
<dbReference type="GO" id="GO:0051213">
    <property type="term" value="F:dioxygenase activity"/>
    <property type="evidence" value="ECO:0007669"/>
    <property type="project" value="InterPro"/>
</dbReference>
<feature type="region of interest" description="Disordered" evidence="2">
    <location>
        <begin position="233"/>
        <end position="302"/>
    </location>
</feature>
<dbReference type="InterPro" id="IPR037151">
    <property type="entry name" value="AlkB-like_sf"/>
</dbReference>
<feature type="non-terminal residue" evidence="4">
    <location>
        <position position="1"/>
    </location>
</feature>
<name>Q4SE89_TETNG</name>
<dbReference type="PANTHER" id="PTHR31212">
    <property type="entry name" value="ALPHA-KETOGLUTARATE-DEPENDENT DIOXYGENASE ALKB HOMOLOG 3"/>
    <property type="match status" value="1"/>
</dbReference>
<reference evidence="4" key="2">
    <citation type="submission" date="2004-02" db="EMBL/GenBank/DDBJ databases">
        <authorList>
            <consortium name="Genoscope"/>
            <consortium name="Whitehead Institute Centre for Genome Research"/>
        </authorList>
    </citation>
    <scope>NUCLEOTIDE SEQUENCE</scope>
</reference>
<dbReference type="AlphaFoldDB" id="Q4SE89"/>
<evidence type="ECO:0000256" key="1">
    <source>
        <dbReference type="ARBA" id="ARBA00001954"/>
    </source>
</evidence>
<dbReference type="InterPro" id="IPR027450">
    <property type="entry name" value="AlkB-like"/>
</dbReference>
<dbReference type="KEGG" id="tng:GSTEN00019672G001"/>
<feature type="domain" description="Fe2OG dioxygenase" evidence="3">
    <location>
        <begin position="118"/>
        <end position="254"/>
    </location>
</feature>
<reference evidence="4" key="1">
    <citation type="journal article" date="2004" name="Nature">
        <title>Genome duplication in the teleost fish Tetraodon nigroviridis reveals the early vertebrate proto-karyotype.</title>
        <authorList>
            <person name="Jaillon O."/>
            <person name="Aury J.-M."/>
            <person name="Brunet F."/>
            <person name="Petit J.-L."/>
            <person name="Stange-Thomann N."/>
            <person name="Mauceli E."/>
            <person name="Bouneau L."/>
            <person name="Fischer C."/>
            <person name="Ozouf-Costaz C."/>
            <person name="Bernot A."/>
            <person name="Nicaud S."/>
            <person name="Jaffe D."/>
            <person name="Fisher S."/>
            <person name="Lutfalla G."/>
            <person name="Dossat C."/>
            <person name="Segurens B."/>
            <person name="Dasilva C."/>
            <person name="Salanoubat M."/>
            <person name="Levy M."/>
            <person name="Boudet N."/>
            <person name="Castellano S."/>
            <person name="Anthouard V."/>
            <person name="Jubin C."/>
            <person name="Castelli V."/>
            <person name="Katinka M."/>
            <person name="Vacherie B."/>
            <person name="Biemont C."/>
            <person name="Skalli Z."/>
            <person name="Cattolico L."/>
            <person name="Poulain J."/>
            <person name="De Berardinis V."/>
            <person name="Cruaud C."/>
            <person name="Duprat S."/>
            <person name="Brottier P."/>
            <person name="Coutanceau J.-P."/>
            <person name="Gouzy J."/>
            <person name="Parra G."/>
            <person name="Lardier G."/>
            <person name="Chapple C."/>
            <person name="McKernan K.J."/>
            <person name="McEwan P."/>
            <person name="Bosak S."/>
            <person name="Kellis M."/>
            <person name="Volff J.-N."/>
            <person name="Guigo R."/>
            <person name="Zody M.C."/>
            <person name="Mesirov J."/>
            <person name="Lindblad-Toh K."/>
            <person name="Birren B."/>
            <person name="Nusbaum C."/>
            <person name="Kahn D."/>
            <person name="Robinson-Rechavi M."/>
            <person name="Laudet V."/>
            <person name="Schachter V."/>
            <person name="Quetier F."/>
            <person name="Saurin W."/>
            <person name="Scarpelli C."/>
            <person name="Wincker P."/>
            <person name="Lander E.S."/>
            <person name="Weissenbach J."/>
            <person name="Roest Crollius H."/>
        </authorList>
    </citation>
    <scope>NUCLEOTIDE SEQUENCE [LARGE SCALE GENOMIC DNA]</scope>
</reference>
<dbReference type="PROSITE" id="PS51471">
    <property type="entry name" value="FE2OG_OXY"/>
    <property type="match status" value="1"/>
</dbReference>
<dbReference type="InterPro" id="IPR005123">
    <property type="entry name" value="Oxoglu/Fe-dep_dioxygenase_dom"/>
</dbReference>
<dbReference type="Pfam" id="PF13532">
    <property type="entry name" value="2OG-FeII_Oxy_2"/>
    <property type="match status" value="1"/>
</dbReference>
<comment type="cofactor">
    <cofactor evidence="1">
        <name>Fe(2+)</name>
        <dbReference type="ChEBI" id="CHEBI:29033"/>
    </cofactor>
</comment>
<organism evidence="4">
    <name type="scientific">Tetraodon nigroviridis</name>
    <name type="common">Spotted green pufferfish</name>
    <name type="synonym">Chelonodon nigroviridis</name>
    <dbReference type="NCBI Taxonomy" id="99883"/>
    <lineage>
        <taxon>Eukaryota</taxon>
        <taxon>Metazoa</taxon>
        <taxon>Chordata</taxon>
        <taxon>Craniata</taxon>
        <taxon>Vertebrata</taxon>
        <taxon>Euteleostomi</taxon>
        <taxon>Actinopterygii</taxon>
        <taxon>Neopterygii</taxon>
        <taxon>Teleostei</taxon>
        <taxon>Neoteleostei</taxon>
        <taxon>Acanthomorphata</taxon>
        <taxon>Eupercaria</taxon>
        <taxon>Tetraodontiformes</taxon>
        <taxon>Tetradontoidea</taxon>
        <taxon>Tetraodontidae</taxon>
        <taxon>Tetraodon</taxon>
    </lineage>
</organism>
<comment type="caution">
    <text evidence="4">The sequence shown here is derived from an EMBL/GenBank/DDBJ whole genome shotgun (WGS) entry which is preliminary data.</text>
</comment>
<evidence type="ECO:0000259" key="3">
    <source>
        <dbReference type="PROSITE" id="PS51471"/>
    </source>
</evidence>
<evidence type="ECO:0000256" key="2">
    <source>
        <dbReference type="SAM" id="MobiDB-lite"/>
    </source>
</evidence>
<protein>
    <submittedName>
        <fullName evidence="4">(spotted green pufferfish) hypothetical protein</fullName>
    </submittedName>
</protein>
<dbReference type="GO" id="GO:0005739">
    <property type="term" value="C:mitochondrion"/>
    <property type="evidence" value="ECO:0007669"/>
    <property type="project" value="TreeGrafter"/>
</dbReference>
<feature type="compositionally biased region" description="Polar residues" evidence="2">
    <location>
        <begin position="287"/>
        <end position="302"/>
    </location>
</feature>